<evidence type="ECO:0000313" key="2">
    <source>
        <dbReference type="EMBL" id="MDO6964344.1"/>
    </source>
</evidence>
<dbReference type="InterPro" id="IPR010721">
    <property type="entry name" value="UstE-like"/>
</dbReference>
<protein>
    <submittedName>
        <fullName evidence="2">DUF1295 domain-containing protein</fullName>
    </submittedName>
</protein>
<feature type="transmembrane region" description="Helical" evidence="1">
    <location>
        <begin position="35"/>
        <end position="52"/>
    </location>
</feature>
<dbReference type="Pfam" id="PF06966">
    <property type="entry name" value="DUF1295"/>
    <property type="match status" value="1"/>
</dbReference>
<keyword evidence="1" id="KW-0472">Membrane</keyword>
<reference evidence="2" key="1">
    <citation type="journal article" date="2015" name="Int. J. Syst. Evol. Microbiol.">
        <title>Rhizobium alvei sp. nov., isolated from a freshwater river.</title>
        <authorList>
            <person name="Sheu S.Y."/>
            <person name="Huang H.W."/>
            <person name="Young C.C."/>
            <person name="Chen W.M."/>
        </authorList>
    </citation>
    <scope>NUCLEOTIDE SEQUENCE</scope>
    <source>
        <strain evidence="2">TNR-22</strain>
    </source>
</reference>
<proteinExistence type="predicted"/>
<gene>
    <name evidence="2" type="ORF">Q4481_10270</name>
</gene>
<evidence type="ECO:0000256" key="1">
    <source>
        <dbReference type="SAM" id="Phobius"/>
    </source>
</evidence>
<sequence>MTVAIIIAALWMVLAMAILWSRSEKSGVSGEIDGGWALSTGIACLIMALWPGEGWLPEPRQVVVAILSSIWSYRLGRHIFSRNGPAGDDPRYAALRRQWQERASVRMFLFLQSQAVAGLILAFAVYVVAHRDSGFPDLFDLIGAGVAIFALVNEARADAQLASYRRQKDRAPVCEIGWWGRSRHPNYFFEFLFWFGLALMGVDWRLDELMGLLAFVAPAMMYHLLTKVSGIPPLEEHMLASRGEAYRDYMERVPPFFPKW</sequence>
<feature type="transmembrane region" description="Helical" evidence="1">
    <location>
        <begin position="107"/>
        <end position="129"/>
    </location>
</feature>
<dbReference type="PROSITE" id="PS50244">
    <property type="entry name" value="S5A_REDUCTASE"/>
    <property type="match status" value="1"/>
</dbReference>
<accession>A0ABT8YM13</accession>
<comment type="caution">
    <text evidence="2">The sequence shown here is derived from an EMBL/GenBank/DDBJ whole genome shotgun (WGS) entry which is preliminary data.</text>
</comment>
<organism evidence="2 3">
    <name type="scientific">Rhizobium alvei</name>
    <dbReference type="NCBI Taxonomy" id="1132659"/>
    <lineage>
        <taxon>Bacteria</taxon>
        <taxon>Pseudomonadati</taxon>
        <taxon>Pseudomonadota</taxon>
        <taxon>Alphaproteobacteria</taxon>
        <taxon>Hyphomicrobiales</taxon>
        <taxon>Rhizobiaceae</taxon>
        <taxon>Rhizobium/Agrobacterium group</taxon>
        <taxon>Rhizobium</taxon>
    </lineage>
</organism>
<name>A0ABT8YM13_9HYPH</name>
<dbReference type="RefSeq" id="WP_304376264.1">
    <property type="nucleotide sequence ID" value="NZ_JAUOZU010000007.1"/>
</dbReference>
<reference evidence="2" key="2">
    <citation type="submission" date="2023-07" db="EMBL/GenBank/DDBJ databases">
        <authorList>
            <person name="Shen H."/>
        </authorList>
    </citation>
    <scope>NUCLEOTIDE SEQUENCE</scope>
    <source>
        <strain evidence="2">TNR-22</strain>
    </source>
</reference>
<evidence type="ECO:0000313" key="3">
    <source>
        <dbReference type="Proteomes" id="UP001174932"/>
    </source>
</evidence>
<dbReference type="Proteomes" id="UP001174932">
    <property type="component" value="Unassembled WGS sequence"/>
</dbReference>
<dbReference type="Gene3D" id="1.20.120.1630">
    <property type="match status" value="1"/>
</dbReference>
<keyword evidence="3" id="KW-1185">Reference proteome</keyword>
<dbReference type="PANTHER" id="PTHR32251">
    <property type="entry name" value="3-OXO-5-ALPHA-STEROID 4-DEHYDROGENASE"/>
    <property type="match status" value="1"/>
</dbReference>
<keyword evidence="1" id="KW-0812">Transmembrane</keyword>
<dbReference type="PANTHER" id="PTHR32251:SF17">
    <property type="entry name" value="STEROID 5-ALPHA REDUCTASE C-TERMINAL DOMAIN-CONTAINING PROTEIN"/>
    <property type="match status" value="1"/>
</dbReference>
<keyword evidence="1" id="KW-1133">Transmembrane helix</keyword>
<dbReference type="EMBL" id="JAUOZU010000007">
    <property type="protein sequence ID" value="MDO6964344.1"/>
    <property type="molecule type" value="Genomic_DNA"/>
</dbReference>